<dbReference type="AlphaFoldDB" id="A0A9J6GSF8"/>
<dbReference type="OrthoDB" id="6480277at2759"/>
<dbReference type="InterPro" id="IPR008753">
    <property type="entry name" value="Peptidase_M13_N"/>
</dbReference>
<feature type="compositionally biased region" description="Basic and acidic residues" evidence="8">
    <location>
        <begin position="289"/>
        <end position="299"/>
    </location>
</feature>
<keyword evidence="3" id="KW-0645">Protease</keyword>
<feature type="compositionally biased region" description="Basic residues" evidence="8">
    <location>
        <begin position="276"/>
        <end position="288"/>
    </location>
</feature>
<feature type="compositionally biased region" description="Basic and acidic residues" evidence="8">
    <location>
        <begin position="245"/>
        <end position="256"/>
    </location>
</feature>
<dbReference type="GO" id="GO:0016485">
    <property type="term" value="P:protein processing"/>
    <property type="evidence" value="ECO:0007669"/>
    <property type="project" value="TreeGrafter"/>
</dbReference>
<dbReference type="PANTHER" id="PTHR11733">
    <property type="entry name" value="ZINC METALLOPROTEASE FAMILY M13 NEPRILYSIN-RELATED"/>
    <property type="match status" value="1"/>
</dbReference>
<keyword evidence="6" id="KW-0862">Zinc</keyword>
<evidence type="ECO:0008006" key="14">
    <source>
        <dbReference type="Google" id="ProtNLM"/>
    </source>
</evidence>
<dbReference type="Pfam" id="PF05649">
    <property type="entry name" value="Peptidase_M13_N"/>
    <property type="match status" value="1"/>
</dbReference>
<dbReference type="GO" id="GO:0005886">
    <property type="term" value="C:plasma membrane"/>
    <property type="evidence" value="ECO:0007669"/>
    <property type="project" value="TreeGrafter"/>
</dbReference>
<dbReference type="Gene3D" id="1.10.1380.10">
    <property type="entry name" value="Neutral endopeptidase , domain2"/>
    <property type="match status" value="1"/>
</dbReference>
<evidence type="ECO:0000256" key="9">
    <source>
        <dbReference type="SAM" id="Phobius"/>
    </source>
</evidence>
<dbReference type="InterPro" id="IPR024079">
    <property type="entry name" value="MetalloPept_cat_dom_sf"/>
</dbReference>
<evidence type="ECO:0000256" key="4">
    <source>
        <dbReference type="ARBA" id="ARBA00022723"/>
    </source>
</evidence>
<keyword evidence="4" id="KW-0479">Metal-binding</keyword>
<evidence type="ECO:0000256" key="1">
    <source>
        <dbReference type="ARBA" id="ARBA00001947"/>
    </source>
</evidence>
<dbReference type="PANTHER" id="PTHR11733:SF241">
    <property type="entry name" value="GH26575P-RELATED"/>
    <property type="match status" value="1"/>
</dbReference>
<dbReference type="GO" id="GO:0004222">
    <property type="term" value="F:metalloendopeptidase activity"/>
    <property type="evidence" value="ECO:0007669"/>
    <property type="project" value="InterPro"/>
</dbReference>
<sequence>MSADFLGKEDLTRLLRSDSLECFGDLQHHNLVGQGRHHGDAQPLNRAMVAQDTSRISRPAANMLANESFSCPPSLLFLLEDEEVGFASTSCTFAADGHFVRLRAIRVGPPPPPLPVAMASRTAASEARLRDPQPTAVGRGPRSESEGAHLCRRATQAALGVAVVALAMINGALLTSYFAGSVSGAEAALRHFRWNLGSPGVTTTHEPDQIADSDSGRLDEESELVEALEGGPQRSAAGGFDTAEEGERHDGNDGGETRSTSSEQLPKVTSKLPLRSPRKRISRPRSPKSFRDSRRTRLEESSTRCSQPECLWYLHHMNTKVDWRVDPCDDFYGHVCGPRWFKPNAKPTFEAESIEKLMSCLDLNLRVEKRSPLRWVRNAVFLYQSCLKSNGSQAVRDKLFARLHRRRSSPTPPQTEAPVVIFHLGLQEMMPQLQSEYLEHVNVRPLAKVYLAPSGGNGQGAARRYVPHVRSPELLLKRFFLLYPEQSERDYTRLIEESLKDVLNPSKVAGKIVYIEKRLMNIVSGAANARTVTAEGMRSLGNATLGWLSHLFPSSYGGRSNLRILDQDYVSRIVDMLKQVCTPADLSDYFRFRALVEYSSLLNITPLIPLSYDTHVSAVTLRVQGCLHLVENFYKHGMRILATEALGGDIRAWRIPLRHEFEALFTDVRRTLQRYVRSWFSSSSVDVAVRKLRSMKLAYLGASVAHPTSYATSTPEFTSLDHFGDLVWDVVRRDFNKTMNYDSLFRPSIFTTSVEYNADTNTLYVPHALVTIPALFSETLHPIFVPIMGAKMLQALMAAVDVRGSIVATDDGDYTNWWHLVDRLKYRNRSACFRNQLDREIRRVSARANFSAFLNLFIAENAVVGPLLDLYKQRASERFPQGFAPSGDSFEGDQVFYYVYAMGQCEHPRTEGVQIRFRHAIPARIRVNSALANDPGFQKTFMCKIRSRMAPLRRCSYWTA</sequence>
<reference evidence="12 13" key="1">
    <citation type="journal article" date="2020" name="Cell">
        <title>Large-Scale Comparative Analyses of Tick Genomes Elucidate Their Genetic Diversity and Vector Capacities.</title>
        <authorList>
            <consortium name="Tick Genome and Microbiome Consortium (TIGMIC)"/>
            <person name="Jia N."/>
            <person name="Wang J."/>
            <person name="Shi W."/>
            <person name="Du L."/>
            <person name="Sun Y."/>
            <person name="Zhan W."/>
            <person name="Jiang J.F."/>
            <person name="Wang Q."/>
            <person name="Zhang B."/>
            <person name="Ji P."/>
            <person name="Bell-Sakyi L."/>
            <person name="Cui X.M."/>
            <person name="Yuan T.T."/>
            <person name="Jiang B.G."/>
            <person name="Yang W.F."/>
            <person name="Lam T.T."/>
            <person name="Chang Q.C."/>
            <person name="Ding S.J."/>
            <person name="Wang X.J."/>
            <person name="Zhu J.G."/>
            <person name="Ruan X.D."/>
            <person name="Zhao L."/>
            <person name="Wei J.T."/>
            <person name="Ye R.Z."/>
            <person name="Que T.C."/>
            <person name="Du C.H."/>
            <person name="Zhou Y.H."/>
            <person name="Cheng J.X."/>
            <person name="Dai P.F."/>
            <person name="Guo W.B."/>
            <person name="Han X.H."/>
            <person name="Huang E.J."/>
            <person name="Li L.F."/>
            <person name="Wei W."/>
            <person name="Gao Y.C."/>
            <person name="Liu J.Z."/>
            <person name="Shao H.Z."/>
            <person name="Wang X."/>
            <person name="Wang C.C."/>
            <person name="Yang T.C."/>
            <person name="Huo Q.B."/>
            <person name="Li W."/>
            <person name="Chen H.Y."/>
            <person name="Chen S.E."/>
            <person name="Zhou L.G."/>
            <person name="Ni X.B."/>
            <person name="Tian J.H."/>
            <person name="Sheng Y."/>
            <person name="Liu T."/>
            <person name="Pan Y.S."/>
            <person name="Xia L.Y."/>
            <person name="Li J."/>
            <person name="Zhao F."/>
            <person name="Cao W.C."/>
        </authorList>
    </citation>
    <scope>NUCLEOTIDE SEQUENCE [LARGE SCALE GENOMIC DNA]</scope>
    <source>
        <strain evidence="12">HaeL-2018</strain>
    </source>
</reference>
<feature type="transmembrane region" description="Helical" evidence="9">
    <location>
        <begin position="157"/>
        <end position="179"/>
    </location>
</feature>
<dbReference type="Proteomes" id="UP000821853">
    <property type="component" value="Unassembled WGS sequence"/>
</dbReference>
<dbReference type="InterPro" id="IPR042089">
    <property type="entry name" value="Peptidase_M13_dom_2"/>
</dbReference>
<comment type="caution">
    <text evidence="12">The sequence shown here is derived from an EMBL/GenBank/DDBJ whole genome shotgun (WGS) entry which is preliminary data.</text>
</comment>
<keyword evidence="9" id="KW-0472">Membrane</keyword>
<comment type="cofactor">
    <cofactor evidence="1">
        <name>Zn(2+)</name>
        <dbReference type="ChEBI" id="CHEBI:29105"/>
    </cofactor>
</comment>
<evidence type="ECO:0000256" key="6">
    <source>
        <dbReference type="ARBA" id="ARBA00022833"/>
    </source>
</evidence>
<proteinExistence type="inferred from homology"/>
<comment type="similarity">
    <text evidence="2">Belongs to the peptidase M13 family.</text>
</comment>
<evidence type="ECO:0000313" key="13">
    <source>
        <dbReference type="Proteomes" id="UP000821853"/>
    </source>
</evidence>
<feature type="domain" description="Peptidase M13 C-terminal" evidence="10">
    <location>
        <begin position="756"/>
        <end position="956"/>
    </location>
</feature>
<evidence type="ECO:0000313" key="12">
    <source>
        <dbReference type="EMBL" id="KAH9378107.1"/>
    </source>
</evidence>
<keyword evidence="7" id="KW-0482">Metalloprotease</keyword>
<dbReference type="PROSITE" id="PS51885">
    <property type="entry name" value="NEPRILYSIN"/>
    <property type="match status" value="1"/>
</dbReference>
<dbReference type="InterPro" id="IPR018497">
    <property type="entry name" value="Peptidase_M13_C"/>
</dbReference>
<evidence type="ECO:0000259" key="10">
    <source>
        <dbReference type="Pfam" id="PF01431"/>
    </source>
</evidence>
<dbReference type="EMBL" id="JABSTR010000008">
    <property type="protein sequence ID" value="KAH9378107.1"/>
    <property type="molecule type" value="Genomic_DNA"/>
</dbReference>
<dbReference type="SUPFAM" id="SSF55486">
    <property type="entry name" value="Metalloproteases ('zincins'), catalytic domain"/>
    <property type="match status" value="1"/>
</dbReference>
<keyword evidence="13" id="KW-1185">Reference proteome</keyword>
<accession>A0A9J6GSF8</accession>
<feature type="region of interest" description="Disordered" evidence="8">
    <location>
        <begin position="122"/>
        <end position="148"/>
    </location>
</feature>
<dbReference type="Pfam" id="PF01431">
    <property type="entry name" value="Peptidase_M13"/>
    <property type="match status" value="1"/>
</dbReference>
<name>A0A9J6GSF8_HAELO</name>
<keyword evidence="5" id="KW-0378">Hydrolase</keyword>
<dbReference type="VEuPathDB" id="VectorBase:HLOH_056524"/>
<evidence type="ECO:0000256" key="3">
    <source>
        <dbReference type="ARBA" id="ARBA00022670"/>
    </source>
</evidence>
<feature type="region of interest" description="Disordered" evidence="8">
    <location>
        <begin position="198"/>
        <end position="299"/>
    </location>
</feature>
<evidence type="ECO:0000256" key="5">
    <source>
        <dbReference type="ARBA" id="ARBA00022801"/>
    </source>
</evidence>
<evidence type="ECO:0000256" key="7">
    <source>
        <dbReference type="ARBA" id="ARBA00023049"/>
    </source>
</evidence>
<gene>
    <name evidence="12" type="ORF">HPB48_020623</name>
</gene>
<evidence type="ECO:0000259" key="11">
    <source>
        <dbReference type="Pfam" id="PF05649"/>
    </source>
</evidence>
<dbReference type="InterPro" id="IPR000718">
    <property type="entry name" value="Peptidase_M13"/>
</dbReference>
<feature type="domain" description="Peptidase M13 N-terminal" evidence="11">
    <location>
        <begin position="327"/>
        <end position="696"/>
    </location>
</feature>
<keyword evidence="9" id="KW-0812">Transmembrane</keyword>
<dbReference type="Gene3D" id="3.40.390.10">
    <property type="entry name" value="Collagenase (Catalytic Domain)"/>
    <property type="match status" value="1"/>
</dbReference>
<keyword evidence="9" id="KW-1133">Transmembrane helix</keyword>
<dbReference type="GO" id="GO:0046872">
    <property type="term" value="F:metal ion binding"/>
    <property type="evidence" value="ECO:0007669"/>
    <property type="project" value="UniProtKB-KW"/>
</dbReference>
<protein>
    <recommendedName>
        <fullName evidence="14">Gluzincin</fullName>
    </recommendedName>
</protein>
<organism evidence="12 13">
    <name type="scientific">Haemaphysalis longicornis</name>
    <name type="common">Bush tick</name>
    <dbReference type="NCBI Taxonomy" id="44386"/>
    <lineage>
        <taxon>Eukaryota</taxon>
        <taxon>Metazoa</taxon>
        <taxon>Ecdysozoa</taxon>
        <taxon>Arthropoda</taxon>
        <taxon>Chelicerata</taxon>
        <taxon>Arachnida</taxon>
        <taxon>Acari</taxon>
        <taxon>Parasitiformes</taxon>
        <taxon>Ixodida</taxon>
        <taxon>Ixodoidea</taxon>
        <taxon>Ixodidae</taxon>
        <taxon>Haemaphysalinae</taxon>
        <taxon>Haemaphysalis</taxon>
    </lineage>
</organism>
<evidence type="ECO:0000256" key="2">
    <source>
        <dbReference type="ARBA" id="ARBA00007357"/>
    </source>
</evidence>
<evidence type="ECO:0000256" key="8">
    <source>
        <dbReference type="SAM" id="MobiDB-lite"/>
    </source>
</evidence>